<dbReference type="GO" id="GO:0030619">
    <property type="term" value="F:U1 snRNA binding"/>
    <property type="evidence" value="ECO:0007669"/>
    <property type="project" value="TreeGrafter"/>
</dbReference>
<dbReference type="InterPro" id="IPR000504">
    <property type="entry name" value="RRM_dom"/>
</dbReference>
<feature type="region of interest" description="Disordered" evidence="4">
    <location>
        <begin position="130"/>
        <end position="164"/>
    </location>
</feature>
<dbReference type="InterPro" id="IPR051183">
    <property type="entry name" value="U1_U11-U12_snRNP_70-35kDa"/>
</dbReference>
<evidence type="ECO:0000256" key="2">
    <source>
        <dbReference type="ARBA" id="ARBA00023242"/>
    </source>
</evidence>
<dbReference type="Gene3D" id="3.30.70.330">
    <property type="match status" value="1"/>
</dbReference>
<comment type="caution">
    <text evidence="6">The sequence shown here is derived from an EMBL/GenBank/DDBJ whole genome shotgun (WGS) entry which is preliminary data.</text>
</comment>
<name>A0A834HFD2_RHOSS</name>
<evidence type="ECO:0000256" key="1">
    <source>
        <dbReference type="ARBA" id="ARBA00004123"/>
    </source>
</evidence>
<feature type="domain" description="RRM" evidence="5">
    <location>
        <begin position="44"/>
        <end position="122"/>
    </location>
</feature>
<evidence type="ECO:0000256" key="4">
    <source>
        <dbReference type="SAM" id="MobiDB-lite"/>
    </source>
</evidence>
<dbReference type="PANTHER" id="PTHR13952:SF19">
    <property type="entry name" value="GLYCINE-RICH RNA-BINDING PROTEIN 4, MITOCHONDRIAL ISOFORM X1"/>
    <property type="match status" value="1"/>
</dbReference>
<accession>A0A834HFD2</accession>
<dbReference type="GO" id="GO:0005685">
    <property type="term" value="C:U1 snRNP"/>
    <property type="evidence" value="ECO:0007669"/>
    <property type="project" value="TreeGrafter"/>
</dbReference>
<dbReference type="GO" id="GO:0071011">
    <property type="term" value="C:precatalytic spliceosome"/>
    <property type="evidence" value="ECO:0007669"/>
    <property type="project" value="TreeGrafter"/>
</dbReference>
<evidence type="ECO:0000313" key="6">
    <source>
        <dbReference type="EMBL" id="KAF7151430.1"/>
    </source>
</evidence>
<dbReference type="AlphaFoldDB" id="A0A834HFD2"/>
<evidence type="ECO:0000256" key="3">
    <source>
        <dbReference type="PROSITE-ProRule" id="PRU00176"/>
    </source>
</evidence>
<reference evidence="6" key="1">
    <citation type="submission" date="2019-11" db="EMBL/GenBank/DDBJ databases">
        <authorList>
            <person name="Liu Y."/>
            <person name="Hou J."/>
            <person name="Li T.-Q."/>
            <person name="Guan C.-H."/>
            <person name="Wu X."/>
            <person name="Wu H.-Z."/>
            <person name="Ling F."/>
            <person name="Zhang R."/>
            <person name="Shi X.-G."/>
            <person name="Ren J.-P."/>
            <person name="Chen E.-F."/>
            <person name="Sun J.-M."/>
        </authorList>
    </citation>
    <scope>NUCLEOTIDE SEQUENCE</scope>
    <source>
        <strain evidence="6">Adult_tree_wgs_1</strain>
        <tissue evidence="6">Leaves</tissue>
    </source>
</reference>
<dbReference type="GO" id="GO:0071004">
    <property type="term" value="C:U2-type prespliceosome"/>
    <property type="evidence" value="ECO:0007669"/>
    <property type="project" value="TreeGrafter"/>
</dbReference>
<dbReference type="PROSITE" id="PS50102">
    <property type="entry name" value="RRM"/>
    <property type="match status" value="1"/>
</dbReference>
<dbReference type="InterPro" id="IPR012677">
    <property type="entry name" value="Nucleotide-bd_a/b_plait_sf"/>
</dbReference>
<comment type="subcellular location">
    <subcellularLocation>
        <location evidence="1">Nucleus</location>
    </subcellularLocation>
</comment>
<keyword evidence="3" id="KW-0694">RNA-binding</keyword>
<dbReference type="Pfam" id="PF00076">
    <property type="entry name" value="RRM_1"/>
    <property type="match status" value="1"/>
</dbReference>
<dbReference type="GO" id="GO:0000398">
    <property type="term" value="P:mRNA splicing, via spliceosome"/>
    <property type="evidence" value="ECO:0007669"/>
    <property type="project" value="TreeGrafter"/>
</dbReference>
<dbReference type="SMART" id="SM00360">
    <property type="entry name" value="RRM"/>
    <property type="match status" value="1"/>
</dbReference>
<keyword evidence="2" id="KW-0539">Nucleus</keyword>
<proteinExistence type="predicted"/>
<dbReference type="InterPro" id="IPR035979">
    <property type="entry name" value="RBD_domain_sf"/>
</dbReference>
<dbReference type="GO" id="GO:0003729">
    <property type="term" value="F:mRNA binding"/>
    <property type="evidence" value="ECO:0007669"/>
    <property type="project" value="TreeGrafter"/>
</dbReference>
<dbReference type="PANTHER" id="PTHR13952">
    <property type="entry name" value="U1 SMALL NUCLEAR RIBONUCLEOPROTEIN 70 KD"/>
    <property type="match status" value="1"/>
</dbReference>
<dbReference type="Proteomes" id="UP000626092">
    <property type="component" value="Unassembled WGS sequence"/>
</dbReference>
<protein>
    <recommendedName>
        <fullName evidence="5">RRM domain-containing protein</fullName>
    </recommendedName>
</protein>
<keyword evidence="7" id="KW-1185">Reference proteome</keyword>
<dbReference type="SUPFAM" id="SSF54928">
    <property type="entry name" value="RNA-binding domain, RBD"/>
    <property type="match status" value="1"/>
</dbReference>
<evidence type="ECO:0000259" key="5">
    <source>
        <dbReference type="PROSITE" id="PS50102"/>
    </source>
</evidence>
<dbReference type="EMBL" id="WJXA01000002">
    <property type="protein sequence ID" value="KAF7151430.1"/>
    <property type="molecule type" value="Genomic_DNA"/>
</dbReference>
<organism evidence="6 7">
    <name type="scientific">Rhododendron simsii</name>
    <name type="common">Sims's rhododendron</name>
    <dbReference type="NCBI Taxonomy" id="118357"/>
    <lineage>
        <taxon>Eukaryota</taxon>
        <taxon>Viridiplantae</taxon>
        <taxon>Streptophyta</taxon>
        <taxon>Embryophyta</taxon>
        <taxon>Tracheophyta</taxon>
        <taxon>Spermatophyta</taxon>
        <taxon>Magnoliopsida</taxon>
        <taxon>eudicotyledons</taxon>
        <taxon>Gunneridae</taxon>
        <taxon>Pentapetalae</taxon>
        <taxon>asterids</taxon>
        <taxon>Ericales</taxon>
        <taxon>Ericaceae</taxon>
        <taxon>Ericoideae</taxon>
        <taxon>Rhodoreae</taxon>
        <taxon>Rhododendron</taxon>
    </lineage>
</organism>
<feature type="compositionally biased region" description="Basic and acidic residues" evidence="4">
    <location>
        <begin position="153"/>
        <end position="164"/>
    </location>
</feature>
<dbReference type="OrthoDB" id="439808at2759"/>
<evidence type="ECO:0000313" key="7">
    <source>
        <dbReference type="Proteomes" id="UP000626092"/>
    </source>
</evidence>
<gene>
    <name evidence="6" type="ORF">RHSIM_Rhsim02G0169500</name>
</gene>
<sequence length="164" mass="18549">MNSTGVWFGCSSTTQPIFGKLVQNRTKPKFLKVHACLVNFPLASKIMVRNLSYSTTESCLRDEFSTYGQVAEVKLVVDEDSKRSKGYAFIQYTCQDDAILALESMDHKYLDGRLVFVELAKPGRNAFRGYPKTCGPSPQEKIPVLSKRKKKEKISLRKQEEASE</sequence>